<sequence length="216" mass="23579">MTATPQATTYPSANPVHRRADIVVHAIGLTLILTAAAALINKASAGLDVSLIAALGVYVLSLLASNIASSLYHFGPWHHRRVLLRRIDHAAIYPSITGTFTPFFVQAGTAWTWTLLYLCWGLTALAIWNKITNKNVKSRWSTASYLGLGALGLCALPDLTMVPDTSLWCILSGVTSFVIGIGFYARKSLPFRYSIWHAWVNTGGILMFTGIWIALF</sequence>
<evidence type="ECO:0000256" key="5">
    <source>
        <dbReference type="SAM" id="Phobius"/>
    </source>
</evidence>
<dbReference type="RefSeq" id="WP_353397861.1">
    <property type="nucleotide sequence ID" value="NZ_BAABWU010000003.1"/>
</dbReference>
<keyword evidence="2 5" id="KW-0812">Transmembrane</keyword>
<feature type="transmembrane region" description="Helical" evidence="5">
    <location>
        <begin position="140"/>
        <end position="159"/>
    </location>
</feature>
<evidence type="ECO:0000256" key="2">
    <source>
        <dbReference type="ARBA" id="ARBA00022692"/>
    </source>
</evidence>
<proteinExistence type="predicted"/>
<evidence type="ECO:0000256" key="1">
    <source>
        <dbReference type="ARBA" id="ARBA00004141"/>
    </source>
</evidence>
<evidence type="ECO:0000256" key="4">
    <source>
        <dbReference type="ARBA" id="ARBA00023136"/>
    </source>
</evidence>
<dbReference type="EMBL" id="BAABWU010000003">
    <property type="protein sequence ID" value="GAA6195720.1"/>
    <property type="molecule type" value="Genomic_DNA"/>
</dbReference>
<name>A0ABQ0AIL3_9RHOB</name>
<evidence type="ECO:0000256" key="3">
    <source>
        <dbReference type="ARBA" id="ARBA00022989"/>
    </source>
</evidence>
<keyword evidence="7" id="KW-1185">Reference proteome</keyword>
<gene>
    <name evidence="6" type="ORF">NBRC116598_11640</name>
</gene>
<reference evidence="6 7" key="1">
    <citation type="submission" date="2024-04" db="EMBL/GenBank/DDBJ databases">
        <title>Draft genome sequence of Pseudophaeobacter arcticus NBRC 116598.</title>
        <authorList>
            <person name="Miyakawa T."/>
            <person name="Kusuya Y."/>
            <person name="Miura T."/>
        </authorList>
    </citation>
    <scope>NUCLEOTIDE SEQUENCE [LARGE SCALE GENOMIC DNA]</scope>
    <source>
        <strain evidence="6 7">SU-CL00105</strain>
    </source>
</reference>
<feature type="transmembrane region" description="Helical" evidence="5">
    <location>
        <begin position="52"/>
        <end position="74"/>
    </location>
</feature>
<feature type="transmembrane region" description="Helical" evidence="5">
    <location>
        <begin position="196"/>
        <end position="215"/>
    </location>
</feature>
<keyword evidence="4 5" id="KW-0472">Membrane</keyword>
<protein>
    <submittedName>
        <fullName evidence="6">Hemolysin III family protein</fullName>
    </submittedName>
</protein>
<evidence type="ECO:0000313" key="7">
    <source>
        <dbReference type="Proteomes" id="UP001441944"/>
    </source>
</evidence>
<dbReference type="InterPro" id="IPR004254">
    <property type="entry name" value="AdipoR/HlyIII-related"/>
</dbReference>
<organism evidence="6 7">
    <name type="scientific">Pseudophaeobacter arcticus</name>
    <dbReference type="NCBI Taxonomy" id="385492"/>
    <lineage>
        <taxon>Bacteria</taxon>
        <taxon>Pseudomonadati</taxon>
        <taxon>Pseudomonadota</taxon>
        <taxon>Alphaproteobacteria</taxon>
        <taxon>Rhodobacterales</taxon>
        <taxon>Paracoccaceae</taxon>
        <taxon>Pseudophaeobacter</taxon>
    </lineage>
</organism>
<comment type="caution">
    <text evidence="6">The sequence shown here is derived from an EMBL/GenBank/DDBJ whole genome shotgun (WGS) entry which is preliminary data.</text>
</comment>
<evidence type="ECO:0000313" key="6">
    <source>
        <dbReference type="EMBL" id="GAA6195720.1"/>
    </source>
</evidence>
<accession>A0ABQ0AIL3</accession>
<feature type="transmembrane region" description="Helical" evidence="5">
    <location>
        <begin position="165"/>
        <end position="184"/>
    </location>
</feature>
<feature type="transmembrane region" description="Helical" evidence="5">
    <location>
        <begin position="22"/>
        <end position="40"/>
    </location>
</feature>
<keyword evidence="3 5" id="KW-1133">Transmembrane helix</keyword>
<dbReference type="Proteomes" id="UP001441944">
    <property type="component" value="Unassembled WGS sequence"/>
</dbReference>
<dbReference type="Pfam" id="PF03006">
    <property type="entry name" value="HlyIII"/>
    <property type="match status" value="1"/>
</dbReference>
<feature type="transmembrane region" description="Helical" evidence="5">
    <location>
        <begin position="110"/>
        <end position="128"/>
    </location>
</feature>
<comment type="subcellular location">
    <subcellularLocation>
        <location evidence="1">Membrane</location>
        <topology evidence="1">Multi-pass membrane protein</topology>
    </subcellularLocation>
</comment>